<evidence type="ECO:0000256" key="3">
    <source>
        <dbReference type="ARBA" id="ARBA00023136"/>
    </source>
</evidence>
<evidence type="ECO:0000256" key="2">
    <source>
        <dbReference type="ARBA" id="ARBA00022692"/>
    </source>
</evidence>
<dbReference type="Gene3D" id="2.60.40.10">
    <property type="entry name" value="Immunoglobulins"/>
    <property type="match status" value="1"/>
</dbReference>
<dbReference type="InterPro" id="IPR050671">
    <property type="entry name" value="CD300_family_receptors"/>
</dbReference>
<keyword evidence="3" id="KW-0472">Membrane</keyword>
<dbReference type="PANTHER" id="PTHR11860">
    <property type="entry name" value="POLYMERIC-IMMUNOGLOBULIN RECEPTOR"/>
    <property type="match status" value="1"/>
</dbReference>
<organism evidence="6 7">
    <name type="scientific">Astyanax mexicanus</name>
    <name type="common">Blind cave fish</name>
    <name type="synonym">Astyanax fasciatus mexicanus</name>
    <dbReference type="NCBI Taxonomy" id="7994"/>
    <lineage>
        <taxon>Eukaryota</taxon>
        <taxon>Metazoa</taxon>
        <taxon>Chordata</taxon>
        <taxon>Craniata</taxon>
        <taxon>Vertebrata</taxon>
        <taxon>Euteleostomi</taxon>
        <taxon>Actinopterygii</taxon>
        <taxon>Neopterygii</taxon>
        <taxon>Teleostei</taxon>
        <taxon>Ostariophysi</taxon>
        <taxon>Characiformes</taxon>
        <taxon>Characoidei</taxon>
        <taxon>Acestrorhamphidae</taxon>
        <taxon>Acestrorhamphinae</taxon>
        <taxon>Astyanax</taxon>
    </lineage>
</organism>
<keyword evidence="2" id="KW-0812">Transmembrane</keyword>
<dbReference type="InterPro" id="IPR013783">
    <property type="entry name" value="Ig-like_fold"/>
</dbReference>
<keyword evidence="4" id="KW-0732">Signal</keyword>
<reference evidence="6" key="1">
    <citation type="submission" date="2025-08" db="UniProtKB">
        <authorList>
            <consortium name="Ensembl"/>
        </authorList>
    </citation>
    <scope>IDENTIFICATION</scope>
</reference>
<dbReference type="InterPro" id="IPR036179">
    <property type="entry name" value="Ig-like_dom_sf"/>
</dbReference>
<accession>A0A8B9H499</accession>
<dbReference type="GO" id="GO:0005886">
    <property type="term" value="C:plasma membrane"/>
    <property type="evidence" value="ECO:0007669"/>
    <property type="project" value="TreeGrafter"/>
</dbReference>
<evidence type="ECO:0000313" key="6">
    <source>
        <dbReference type="Ensembl" id="ENSAMXP00005007053.1"/>
    </source>
</evidence>
<name>A0A8B9H499_ASTMX</name>
<dbReference type="InterPro" id="IPR003599">
    <property type="entry name" value="Ig_sub"/>
</dbReference>
<dbReference type="InterPro" id="IPR013106">
    <property type="entry name" value="Ig_V-set"/>
</dbReference>
<evidence type="ECO:0000259" key="5">
    <source>
        <dbReference type="SMART" id="SM00409"/>
    </source>
</evidence>
<evidence type="ECO:0000256" key="4">
    <source>
        <dbReference type="SAM" id="SignalP"/>
    </source>
</evidence>
<dbReference type="Ensembl" id="ENSAMXT00005007980.1">
    <property type="protein sequence ID" value="ENSAMXP00005007053.1"/>
    <property type="gene ID" value="ENSAMXG00005004216.1"/>
</dbReference>
<dbReference type="Proteomes" id="UP000694621">
    <property type="component" value="Unplaced"/>
</dbReference>
<dbReference type="AlphaFoldDB" id="A0A8B9H499"/>
<dbReference type="PANTHER" id="PTHR11860:SF87">
    <property type="entry name" value="CMRF35-LIKE MOLECULE 8"/>
    <property type="match status" value="1"/>
</dbReference>
<protein>
    <recommendedName>
        <fullName evidence="5">Immunoglobulin domain-containing protein</fullName>
    </recommendedName>
</protein>
<comment type="subcellular location">
    <subcellularLocation>
        <location evidence="1">Membrane</location>
    </subcellularLocation>
</comment>
<feature type="chain" id="PRO_5034674268" description="Immunoglobulin domain-containing protein" evidence="4">
    <location>
        <begin position="21"/>
        <end position="143"/>
    </location>
</feature>
<dbReference type="SMART" id="SM00409">
    <property type="entry name" value="IG"/>
    <property type="match status" value="1"/>
</dbReference>
<feature type="signal peptide" evidence="4">
    <location>
        <begin position="1"/>
        <end position="20"/>
    </location>
</feature>
<feature type="domain" description="Immunoglobulin" evidence="5">
    <location>
        <begin position="19"/>
        <end position="113"/>
    </location>
</feature>
<dbReference type="SUPFAM" id="SSF48726">
    <property type="entry name" value="Immunoglobulin"/>
    <property type="match status" value="1"/>
</dbReference>
<evidence type="ECO:0000313" key="7">
    <source>
        <dbReference type="Proteomes" id="UP000694621"/>
    </source>
</evidence>
<evidence type="ECO:0000256" key="1">
    <source>
        <dbReference type="ARBA" id="ARBA00004370"/>
    </source>
</evidence>
<sequence>LMKSLLRWMFGLLSGTGASSEVTGYSGGEVLIKCKYDKEYKSNNKYFCRGSCKIWTTLGKFSLYDNRETEIFTVRFNNLTKGDSGEYWCGAESDWESDHGYKVYFTQVNLSVNGEYFLLFNIFRTELSIQCIYFILYISTFKQ</sequence>
<dbReference type="GO" id="GO:0004888">
    <property type="term" value="F:transmembrane signaling receptor activity"/>
    <property type="evidence" value="ECO:0007669"/>
    <property type="project" value="TreeGrafter"/>
</dbReference>
<proteinExistence type="predicted"/>
<dbReference type="Pfam" id="PF07686">
    <property type="entry name" value="V-set"/>
    <property type="match status" value="1"/>
</dbReference>